<evidence type="ECO:0000256" key="9">
    <source>
        <dbReference type="RuleBase" id="RU003591"/>
    </source>
</evidence>
<comment type="cofactor">
    <cofactor evidence="9">
        <name>thiamine diphosphate</name>
        <dbReference type="ChEBI" id="CHEBI:58937"/>
    </cofactor>
    <text evidence="9">Binds 1 thiamine pyrophosphate per subunit.</text>
</comment>
<name>A0ABT4D051_9CLOT</name>
<dbReference type="Pfam" id="PF00205">
    <property type="entry name" value="TPP_enzyme_M"/>
    <property type="match status" value="1"/>
</dbReference>
<keyword evidence="14" id="KW-1185">Reference proteome</keyword>
<dbReference type="Pfam" id="PF02775">
    <property type="entry name" value="TPP_enzyme_C"/>
    <property type="match status" value="1"/>
</dbReference>
<dbReference type="PROSITE" id="PS00187">
    <property type="entry name" value="TPP_ENZYMES"/>
    <property type="match status" value="1"/>
</dbReference>
<comment type="caution">
    <text evidence="13">The sequence shown here is derived from an EMBL/GenBank/DDBJ whole genome shotgun (WGS) entry which is preliminary data.</text>
</comment>
<evidence type="ECO:0000256" key="5">
    <source>
        <dbReference type="ARBA" id="ARBA00022605"/>
    </source>
</evidence>
<dbReference type="InterPro" id="IPR012846">
    <property type="entry name" value="Acetolactate_synth_lsu"/>
</dbReference>
<evidence type="ECO:0000256" key="1">
    <source>
        <dbReference type="ARBA" id="ARBA00004974"/>
    </source>
</evidence>
<dbReference type="RefSeq" id="WP_268040915.1">
    <property type="nucleotide sequence ID" value="NZ_JAPQER010000003.1"/>
</dbReference>
<dbReference type="InterPro" id="IPR011766">
    <property type="entry name" value="TPP_enzyme_TPP-bd"/>
</dbReference>
<dbReference type="SUPFAM" id="SSF52467">
    <property type="entry name" value="DHS-like NAD/FAD-binding domain"/>
    <property type="match status" value="1"/>
</dbReference>
<evidence type="ECO:0000256" key="4">
    <source>
        <dbReference type="ARBA" id="ARBA00013145"/>
    </source>
</evidence>
<protein>
    <recommendedName>
        <fullName evidence="4 9">Acetolactate synthase</fullName>
        <ecNumber evidence="4 9">2.2.1.6</ecNumber>
    </recommendedName>
</protein>
<evidence type="ECO:0000259" key="10">
    <source>
        <dbReference type="Pfam" id="PF00205"/>
    </source>
</evidence>
<evidence type="ECO:0000256" key="7">
    <source>
        <dbReference type="ARBA" id="ARBA00023304"/>
    </source>
</evidence>
<evidence type="ECO:0000256" key="8">
    <source>
        <dbReference type="ARBA" id="ARBA00048670"/>
    </source>
</evidence>
<dbReference type="InterPro" id="IPR045229">
    <property type="entry name" value="TPP_enz"/>
</dbReference>
<evidence type="ECO:0000313" key="13">
    <source>
        <dbReference type="EMBL" id="MCY6484611.1"/>
    </source>
</evidence>
<dbReference type="CDD" id="cd07035">
    <property type="entry name" value="TPP_PYR_POX_like"/>
    <property type="match status" value="1"/>
</dbReference>
<dbReference type="InterPro" id="IPR012001">
    <property type="entry name" value="Thiamin_PyroP_enz_TPP-bd_dom"/>
</dbReference>
<organism evidence="13 14">
    <name type="scientific">Clostridium aestuarii</name>
    <dbReference type="NCBI Taxonomy" id="338193"/>
    <lineage>
        <taxon>Bacteria</taxon>
        <taxon>Bacillati</taxon>
        <taxon>Bacillota</taxon>
        <taxon>Clostridia</taxon>
        <taxon>Eubacteriales</taxon>
        <taxon>Clostridiaceae</taxon>
        <taxon>Clostridium</taxon>
    </lineage>
</organism>
<comment type="cofactor">
    <cofactor evidence="9">
        <name>Mg(2+)</name>
        <dbReference type="ChEBI" id="CHEBI:18420"/>
    </cofactor>
    <text evidence="9">Binds 1 Mg(2+) ion per subunit.</text>
</comment>
<dbReference type="Gene3D" id="3.40.50.1220">
    <property type="entry name" value="TPP-binding domain"/>
    <property type="match status" value="1"/>
</dbReference>
<dbReference type="GO" id="GO:0003984">
    <property type="term" value="F:acetolactate synthase activity"/>
    <property type="evidence" value="ECO:0007669"/>
    <property type="project" value="UniProtKB-EC"/>
</dbReference>
<dbReference type="EMBL" id="JAPQER010000003">
    <property type="protein sequence ID" value="MCY6484611.1"/>
    <property type="molecule type" value="Genomic_DNA"/>
</dbReference>
<evidence type="ECO:0000256" key="2">
    <source>
        <dbReference type="ARBA" id="ARBA00005025"/>
    </source>
</evidence>
<feature type="domain" description="Thiamine pyrophosphate enzyme N-terminal TPP-binding" evidence="12">
    <location>
        <begin position="1"/>
        <end position="114"/>
    </location>
</feature>
<feature type="domain" description="Thiamine pyrophosphate enzyme TPP-binding" evidence="11">
    <location>
        <begin position="378"/>
        <end position="527"/>
    </location>
</feature>
<evidence type="ECO:0000256" key="6">
    <source>
        <dbReference type="ARBA" id="ARBA00023052"/>
    </source>
</evidence>
<evidence type="ECO:0000313" key="14">
    <source>
        <dbReference type="Proteomes" id="UP001078443"/>
    </source>
</evidence>
<feature type="domain" description="Thiamine pyrophosphate enzyme central" evidence="10">
    <location>
        <begin position="190"/>
        <end position="322"/>
    </location>
</feature>
<keyword evidence="7 9" id="KW-0100">Branched-chain amino acid biosynthesis</keyword>
<dbReference type="EC" id="2.2.1.6" evidence="4 9"/>
<dbReference type="InterPro" id="IPR012000">
    <property type="entry name" value="Thiamin_PyroP_enz_cen_dom"/>
</dbReference>
<dbReference type="SUPFAM" id="SSF52518">
    <property type="entry name" value="Thiamin diphosphate-binding fold (THDP-binding)"/>
    <property type="match status" value="2"/>
</dbReference>
<evidence type="ECO:0000259" key="12">
    <source>
        <dbReference type="Pfam" id="PF02776"/>
    </source>
</evidence>
<accession>A0ABT4D051</accession>
<dbReference type="PANTHER" id="PTHR18968">
    <property type="entry name" value="THIAMINE PYROPHOSPHATE ENZYMES"/>
    <property type="match status" value="1"/>
</dbReference>
<comment type="pathway">
    <text evidence="2 9">Amino-acid biosynthesis; L-valine biosynthesis; L-valine from pyruvate: step 1/4.</text>
</comment>
<proteinExistence type="inferred from homology"/>
<keyword evidence="6 9" id="KW-0786">Thiamine pyrophosphate</keyword>
<dbReference type="Pfam" id="PF02776">
    <property type="entry name" value="TPP_enzyme_N"/>
    <property type="match status" value="1"/>
</dbReference>
<gene>
    <name evidence="13" type="primary">ilvB</name>
    <name evidence="13" type="ORF">OW763_09695</name>
</gene>
<comment type="pathway">
    <text evidence="1 9">Amino-acid biosynthesis; L-isoleucine biosynthesis; L-isoleucine from 2-oxobutanoate: step 1/4.</text>
</comment>
<dbReference type="InterPro" id="IPR029061">
    <property type="entry name" value="THDP-binding"/>
</dbReference>
<keyword evidence="9" id="KW-0479">Metal-binding</keyword>
<evidence type="ECO:0000256" key="3">
    <source>
        <dbReference type="ARBA" id="ARBA00007812"/>
    </source>
</evidence>
<dbReference type="Proteomes" id="UP001078443">
    <property type="component" value="Unassembled WGS sequence"/>
</dbReference>
<dbReference type="PANTHER" id="PTHR18968:SF13">
    <property type="entry name" value="ACETOLACTATE SYNTHASE CATALYTIC SUBUNIT, MITOCHONDRIAL"/>
    <property type="match status" value="1"/>
</dbReference>
<keyword evidence="9 13" id="KW-0808">Transferase</keyword>
<dbReference type="NCBIfam" id="TIGR00118">
    <property type="entry name" value="acolac_lg"/>
    <property type="match status" value="1"/>
</dbReference>
<keyword evidence="9" id="KW-0460">Magnesium</keyword>
<comment type="similarity">
    <text evidence="3 9">Belongs to the TPP enzyme family.</text>
</comment>
<keyword evidence="5 9" id="KW-0028">Amino-acid biosynthesis</keyword>
<dbReference type="InterPro" id="IPR029035">
    <property type="entry name" value="DHS-like_NAD/FAD-binding_dom"/>
</dbReference>
<evidence type="ECO:0000259" key="11">
    <source>
        <dbReference type="Pfam" id="PF02775"/>
    </source>
</evidence>
<dbReference type="Gene3D" id="3.40.50.970">
    <property type="match status" value="2"/>
</dbReference>
<sequence length="536" mass="58747">MKVGEVIIKCLEKENVEVIFGYPGGAVLPIYEALRKSKIKHVLVRQEQAAAHNANGYARAMGGVGVCVSTSGPGATNLITGIATAYMDSIPMVIFTGQVATTVIGKDVFQEADITGATEPFTKHNYLVKDAEQLPRIIKEAFYIASTGRKGPVLIDIPMDIQDQEIKFRYPDKIDIRGYKPTTTGHPGQIKKALKELKNSKRPLILVGGGIISSCAKEELKIFSEKYNIPVVHTLMGIGALPVDSPQYIGMVGFHGKSYASEAIKRSDLLIVIGSRIANRAKANYNFANKKIIHLDIDPAEIGKNIDTTIPLVGDAKIILKQFIEYSPQLKTAEWIDEINLIKNSYKEICYECQYVNPKNVLKIISDIVDNDTIVTADVGQNQIWAAHNYEIKGNRQYFTSGGLGTMGYSVPAGIGAKLASPKQRVISIVGDGGIQMHLGELGTLSENNLNNIIILFNNCKLGMVRELQDGYAGKGKYCGIDFGVNPDFVKIAEAYGIWSKKVTSDIDFKEVFKEALDSNKPCLIECIVDWTFGTM</sequence>
<reference evidence="13" key="1">
    <citation type="submission" date="2022-12" db="EMBL/GenBank/DDBJ databases">
        <authorList>
            <person name="Wang J."/>
        </authorList>
    </citation>
    <scope>NUCLEOTIDE SEQUENCE</scope>
    <source>
        <strain evidence="13">HY-45-18</strain>
    </source>
</reference>
<comment type="catalytic activity">
    <reaction evidence="8 9">
        <text>2 pyruvate + H(+) = (2S)-2-acetolactate + CO2</text>
        <dbReference type="Rhea" id="RHEA:25249"/>
        <dbReference type="ChEBI" id="CHEBI:15361"/>
        <dbReference type="ChEBI" id="CHEBI:15378"/>
        <dbReference type="ChEBI" id="CHEBI:16526"/>
        <dbReference type="ChEBI" id="CHEBI:58476"/>
        <dbReference type="EC" id="2.2.1.6"/>
    </reaction>
</comment>
<dbReference type="InterPro" id="IPR000399">
    <property type="entry name" value="TPP-bd_CS"/>
</dbReference>